<dbReference type="AlphaFoldDB" id="A0AA88J1X4"/>
<dbReference type="EMBL" id="BTGU01000089">
    <property type="protein sequence ID" value="GMN59632.1"/>
    <property type="molecule type" value="Genomic_DNA"/>
</dbReference>
<evidence type="ECO:0000256" key="1">
    <source>
        <dbReference type="SAM" id="MobiDB-lite"/>
    </source>
</evidence>
<keyword evidence="3" id="KW-1185">Reference proteome</keyword>
<comment type="caution">
    <text evidence="2">The sequence shown here is derived from an EMBL/GenBank/DDBJ whole genome shotgun (WGS) entry which is preliminary data.</text>
</comment>
<sequence>MHNGGPGRRALPPTSPLPSHLLPTEQVIQLFPPLLSIHPPIPPIKHTLSPPELMPMVYGRPG</sequence>
<protein>
    <submittedName>
        <fullName evidence="2">Uncharacterized protein</fullName>
    </submittedName>
</protein>
<dbReference type="Proteomes" id="UP001187192">
    <property type="component" value="Unassembled WGS sequence"/>
</dbReference>
<evidence type="ECO:0000313" key="2">
    <source>
        <dbReference type="EMBL" id="GMN59632.1"/>
    </source>
</evidence>
<reference evidence="2" key="1">
    <citation type="submission" date="2023-07" db="EMBL/GenBank/DDBJ databases">
        <title>draft genome sequence of fig (Ficus carica).</title>
        <authorList>
            <person name="Takahashi T."/>
            <person name="Nishimura K."/>
        </authorList>
    </citation>
    <scope>NUCLEOTIDE SEQUENCE</scope>
</reference>
<gene>
    <name evidence="2" type="ORF">TIFTF001_028729</name>
</gene>
<accession>A0AA88J1X4</accession>
<feature type="region of interest" description="Disordered" evidence="1">
    <location>
        <begin position="1"/>
        <end position="20"/>
    </location>
</feature>
<name>A0AA88J1X4_FICCA</name>
<evidence type="ECO:0000313" key="3">
    <source>
        <dbReference type="Proteomes" id="UP001187192"/>
    </source>
</evidence>
<proteinExistence type="predicted"/>
<organism evidence="2 3">
    <name type="scientific">Ficus carica</name>
    <name type="common">Common fig</name>
    <dbReference type="NCBI Taxonomy" id="3494"/>
    <lineage>
        <taxon>Eukaryota</taxon>
        <taxon>Viridiplantae</taxon>
        <taxon>Streptophyta</taxon>
        <taxon>Embryophyta</taxon>
        <taxon>Tracheophyta</taxon>
        <taxon>Spermatophyta</taxon>
        <taxon>Magnoliopsida</taxon>
        <taxon>eudicotyledons</taxon>
        <taxon>Gunneridae</taxon>
        <taxon>Pentapetalae</taxon>
        <taxon>rosids</taxon>
        <taxon>fabids</taxon>
        <taxon>Rosales</taxon>
        <taxon>Moraceae</taxon>
        <taxon>Ficeae</taxon>
        <taxon>Ficus</taxon>
    </lineage>
</organism>